<dbReference type="AlphaFoldDB" id="A0AAV7T466"/>
<organism evidence="1 2">
    <name type="scientific">Pleurodeles waltl</name>
    <name type="common">Iberian ribbed newt</name>
    <dbReference type="NCBI Taxonomy" id="8319"/>
    <lineage>
        <taxon>Eukaryota</taxon>
        <taxon>Metazoa</taxon>
        <taxon>Chordata</taxon>
        <taxon>Craniata</taxon>
        <taxon>Vertebrata</taxon>
        <taxon>Euteleostomi</taxon>
        <taxon>Amphibia</taxon>
        <taxon>Batrachia</taxon>
        <taxon>Caudata</taxon>
        <taxon>Salamandroidea</taxon>
        <taxon>Salamandridae</taxon>
        <taxon>Pleurodelinae</taxon>
        <taxon>Pleurodeles</taxon>
    </lineage>
</organism>
<keyword evidence="2" id="KW-1185">Reference proteome</keyword>
<name>A0AAV7T466_PLEWA</name>
<sequence>MSKVGSDNRMAARRHWGGILRHCRASDQWWAALFQTRASNKNGKTEMRCGEMQREGAAYPVRPRRMESTRTMRGATAQSSNPGVQGGTYGSQTRFCATGSRAGKCGVLMARVPDLPRWDTADWRWGLGSQNFVISSSLVRNRVDARYLVDPDGSRQLWGEGLPPPHNRRPLKEVPLAIHSPRGLVPLMLDGSVLRPERRALRNREEGPLGDWFHLIKHLSCPGTHPSWENDWTSRVRSYEVVFSENQVAGHSPQRHRR</sequence>
<gene>
    <name evidence="1" type="ORF">NDU88_002715</name>
</gene>
<reference evidence="1" key="1">
    <citation type="journal article" date="2022" name="bioRxiv">
        <title>Sequencing and chromosome-scale assembly of the giantPleurodeles waltlgenome.</title>
        <authorList>
            <person name="Brown T."/>
            <person name="Elewa A."/>
            <person name="Iarovenko S."/>
            <person name="Subramanian E."/>
            <person name="Araus A.J."/>
            <person name="Petzold A."/>
            <person name="Susuki M."/>
            <person name="Suzuki K.-i.T."/>
            <person name="Hayashi T."/>
            <person name="Toyoda A."/>
            <person name="Oliveira C."/>
            <person name="Osipova E."/>
            <person name="Leigh N.D."/>
            <person name="Simon A."/>
            <person name="Yun M.H."/>
        </authorList>
    </citation>
    <scope>NUCLEOTIDE SEQUENCE</scope>
    <source>
        <strain evidence="1">20211129_DDA</strain>
        <tissue evidence="1">Liver</tissue>
    </source>
</reference>
<comment type="caution">
    <text evidence="1">The sequence shown here is derived from an EMBL/GenBank/DDBJ whole genome shotgun (WGS) entry which is preliminary data.</text>
</comment>
<proteinExistence type="predicted"/>
<evidence type="ECO:0000313" key="2">
    <source>
        <dbReference type="Proteomes" id="UP001066276"/>
    </source>
</evidence>
<accession>A0AAV7T466</accession>
<evidence type="ECO:0000313" key="1">
    <source>
        <dbReference type="EMBL" id="KAJ1170844.1"/>
    </source>
</evidence>
<protein>
    <submittedName>
        <fullName evidence="1">Uncharacterized protein</fullName>
    </submittedName>
</protein>
<dbReference type="EMBL" id="JANPWB010000007">
    <property type="protein sequence ID" value="KAJ1170844.1"/>
    <property type="molecule type" value="Genomic_DNA"/>
</dbReference>
<dbReference type="Proteomes" id="UP001066276">
    <property type="component" value="Chromosome 4_1"/>
</dbReference>